<evidence type="ECO:0000313" key="1">
    <source>
        <dbReference type="EMBL" id="GFO33635.1"/>
    </source>
</evidence>
<keyword evidence="2" id="KW-1185">Reference proteome</keyword>
<dbReference type="EMBL" id="BLXT01006818">
    <property type="protein sequence ID" value="GFO33635.1"/>
    <property type="molecule type" value="Genomic_DNA"/>
</dbReference>
<dbReference type="PANTHER" id="PTHR37162">
    <property type="entry name" value="HAT FAMILY DIMERISATION DOMAINCONTAINING PROTEIN-RELATED"/>
    <property type="match status" value="1"/>
</dbReference>
<organism evidence="1 2">
    <name type="scientific">Plakobranchus ocellatus</name>
    <dbReference type="NCBI Taxonomy" id="259542"/>
    <lineage>
        <taxon>Eukaryota</taxon>
        <taxon>Metazoa</taxon>
        <taxon>Spiralia</taxon>
        <taxon>Lophotrochozoa</taxon>
        <taxon>Mollusca</taxon>
        <taxon>Gastropoda</taxon>
        <taxon>Heterobranchia</taxon>
        <taxon>Euthyneura</taxon>
        <taxon>Panpulmonata</taxon>
        <taxon>Sacoglossa</taxon>
        <taxon>Placobranchoidea</taxon>
        <taxon>Plakobranchidae</taxon>
        <taxon>Plakobranchus</taxon>
    </lineage>
</organism>
<evidence type="ECO:0000313" key="2">
    <source>
        <dbReference type="Proteomes" id="UP000735302"/>
    </source>
</evidence>
<name>A0AAV4CP67_9GAST</name>
<sequence length="214" mass="24999">MHASSCPHCCRKRCSGAACICWRYPDRNLFLFQQERSERSSRFHELQDFHKKEQLKSLKHVATRWLSIGKCLDRLLVNWERVKSFFKEAKASKILDSLKSKSTCLYIMFLRCNIKESETFLTANQRHNPKTHSTQSDCRKLIRKAQICFVAPSAFAQGKLTKDVDYKSSYNHKDNKNIMIRKAAREFIAKKAKNGFTDAKIAELFTNVKLYFTT</sequence>
<dbReference type="PANTHER" id="PTHR37162:SF1">
    <property type="entry name" value="BED-TYPE DOMAIN-CONTAINING PROTEIN"/>
    <property type="match status" value="1"/>
</dbReference>
<accession>A0AAV4CP67</accession>
<gene>
    <name evidence="1" type="ORF">PoB_006014000</name>
</gene>
<dbReference type="AlphaFoldDB" id="A0AAV4CP67"/>
<reference evidence="1 2" key="1">
    <citation type="journal article" date="2021" name="Elife">
        <title>Chloroplast acquisition without the gene transfer in kleptoplastic sea slugs, Plakobranchus ocellatus.</title>
        <authorList>
            <person name="Maeda T."/>
            <person name="Takahashi S."/>
            <person name="Yoshida T."/>
            <person name="Shimamura S."/>
            <person name="Takaki Y."/>
            <person name="Nagai Y."/>
            <person name="Toyoda A."/>
            <person name="Suzuki Y."/>
            <person name="Arimoto A."/>
            <person name="Ishii H."/>
            <person name="Satoh N."/>
            <person name="Nishiyama T."/>
            <person name="Hasebe M."/>
            <person name="Maruyama T."/>
            <person name="Minagawa J."/>
            <person name="Obokata J."/>
            <person name="Shigenobu S."/>
        </authorList>
    </citation>
    <scope>NUCLEOTIDE SEQUENCE [LARGE SCALE GENOMIC DNA]</scope>
</reference>
<comment type="caution">
    <text evidence="1">The sequence shown here is derived from an EMBL/GenBank/DDBJ whole genome shotgun (WGS) entry which is preliminary data.</text>
</comment>
<proteinExistence type="predicted"/>
<protein>
    <submittedName>
        <fullName evidence="1">Connexin 27.5</fullName>
    </submittedName>
</protein>
<dbReference type="Proteomes" id="UP000735302">
    <property type="component" value="Unassembled WGS sequence"/>
</dbReference>